<accession>A0A445A922</accession>
<keyword evidence="4" id="KW-1185">Reference proteome</keyword>
<dbReference type="Pfam" id="PF10536">
    <property type="entry name" value="PMD"/>
    <property type="match status" value="1"/>
</dbReference>
<evidence type="ECO:0000259" key="2">
    <source>
        <dbReference type="Pfam" id="PF10536"/>
    </source>
</evidence>
<name>A0A445A922_ARAHY</name>
<sequence length="87" mass="9836">MSGGVTGIFVWEAYAIGQINPDVIPPNIRQHSAIWSATVPLISFECIEWHASDRLRRKFGLTQDVPHQERDLDEAHDEVLTAPKNQD</sequence>
<dbReference type="InterPro" id="IPR019557">
    <property type="entry name" value="AminoTfrase-like_pln_mobile"/>
</dbReference>
<comment type="caution">
    <text evidence="3">The sequence shown here is derived from an EMBL/GenBank/DDBJ whole genome shotgun (WGS) entry which is preliminary data.</text>
</comment>
<dbReference type="Proteomes" id="UP000289738">
    <property type="component" value="Chromosome B03"/>
</dbReference>
<evidence type="ECO:0000256" key="1">
    <source>
        <dbReference type="SAM" id="MobiDB-lite"/>
    </source>
</evidence>
<evidence type="ECO:0000313" key="4">
    <source>
        <dbReference type="Proteomes" id="UP000289738"/>
    </source>
</evidence>
<evidence type="ECO:0000313" key="3">
    <source>
        <dbReference type="EMBL" id="RYR22909.1"/>
    </source>
</evidence>
<feature type="domain" description="Aminotransferase-like plant mobile" evidence="2">
    <location>
        <begin position="9"/>
        <end position="69"/>
    </location>
</feature>
<gene>
    <name evidence="3" type="ORF">Ahy_B03g068196</name>
</gene>
<dbReference type="AlphaFoldDB" id="A0A445A922"/>
<reference evidence="3 4" key="1">
    <citation type="submission" date="2019-01" db="EMBL/GenBank/DDBJ databases">
        <title>Sequencing of cultivated peanut Arachis hypogaea provides insights into genome evolution and oil improvement.</title>
        <authorList>
            <person name="Chen X."/>
        </authorList>
    </citation>
    <scope>NUCLEOTIDE SEQUENCE [LARGE SCALE GENOMIC DNA]</scope>
    <source>
        <strain evidence="4">cv. Fuhuasheng</strain>
        <tissue evidence="3">Leaves</tissue>
    </source>
</reference>
<organism evidence="3 4">
    <name type="scientific">Arachis hypogaea</name>
    <name type="common">Peanut</name>
    <dbReference type="NCBI Taxonomy" id="3818"/>
    <lineage>
        <taxon>Eukaryota</taxon>
        <taxon>Viridiplantae</taxon>
        <taxon>Streptophyta</taxon>
        <taxon>Embryophyta</taxon>
        <taxon>Tracheophyta</taxon>
        <taxon>Spermatophyta</taxon>
        <taxon>Magnoliopsida</taxon>
        <taxon>eudicotyledons</taxon>
        <taxon>Gunneridae</taxon>
        <taxon>Pentapetalae</taxon>
        <taxon>rosids</taxon>
        <taxon>fabids</taxon>
        <taxon>Fabales</taxon>
        <taxon>Fabaceae</taxon>
        <taxon>Papilionoideae</taxon>
        <taxon>50 kb inversion clade</taxon>
        <taxon>dalbergioids sensu lato</taxon>
        <taxon>Dalbergieae</taxon>
        <taxon>Pterocarpus clade</taxon>
        <taxon>Arachis</taxon>
    </lineage>
</organism>
<proteinExistence type="predicted"/>
<dbReference type="EMBL" id="SDMP01000013">
    <property type="protein sequence ID" value="RYR22909.1"/>
    <property type="molecule type" value="Genomic_DNA"/>
</dbReference>
<protein>
    <recommendedName>
        <fullName evidence="2">Aminotransferase-like plant mobile domain-containing protein</fullName>
    </recommendedName>
</protein>
<feature type="region of interest" description="Disordered" evidence="1">
    <location>
        <begin position="68"/>
        <end position="87"/>
    </location>
</feature>